<accession>A0ABV0PSF8</accession>
<comment type="caution">
    <text evidence="1">The sequence shown here is derived from an EMBL/GenBank/DDBJ whole genome shotgun (WGS) entry which is preliminary data.</text>
</comment>
<proteinExistence type="predicted"/>
<protein>
    <submittedName>
        <fullName evidence="1">Long-chain-fatty-acid--CoA ligase acsbg2</fullName>
    </submittedName>
</protein>
<organism evidence="1 2">
    <name type="scientific">Goodea atripinnis</name>
    <dbReference type="NCBI Taxonomy" id="208336"/>
    <lineage>
        <taxon>Eukaryota</taxon>
        <taxon>Metazoa</taxon>
        <taxon>Chordata</taxon>
        <taxon>Craniata</taxon>
        <taxon>Vertebrata</taxon>
        <taxon>Euteleostomi</taxon>
        <taxon>Actinopterygii</taxon>
        <taxon>Neopterygii</taxon>
        <taxon>Teleostei</taxon>
        <taxon>Neoteleostei</taxon>
        <taxon>Acanthomorphata</taxon>
        <taxon>Ovalentaria</taxon>
        <taxon>Atherinomorphae</taxon>
        <taxon>Cyprinodontiformes</taxon>
        <taxon>Goodeidae</taxon>
        <taxon>Goodea</taxon>
    </lineage>
</organism>
<feature type="non-terminal residue" evidence="1">
    <location>
        <position position="1"/>
    </location>
</feature>
<dbReference type="SUPFAM" id="SSF56801">
    <property type="entry name" value="Acetyl-CoA synthetase-like"/>
    <property type="match status" value="1"/>
</dbReference>
<dbReference type="Proteomes" id="UP001476798">
    <property type="component" value="Unassembled WGS sequence"/>
</dbReference>
<reference evidence="1 2" key="1">
    <citation type="submission" date="2021-06" db="EMBL/GenBank/DDBJ databases">
        <authorList>
            <person name="Palmer J.M."/>
        </authorList>
    </citation>
    <scope>NUCLEOTIDE SEQUENCE [LARGE SCALE GENOMIC DNA]</scope>
    <source>
        <strain evidence="1 2">GA_2019</strain>
        <tissue evidence="1">Muscle</tissue>
    </source>
</reference>
<keyword evidence="2" id="KW-1185">Reference proteome</keyword>
<dbReference type="EMBL" id="JAHRIO010083147">
    <property type="protein sequence ID" value="MEQ2186187.1"/>
    <property type="molecule type" value="Genomic_DNA"/>
</dbReference>
<evidence type="ECO:0000313" key="2">
    <source>
        <dbReference type="Proteomes" id="UP001476798"/>
    </source>
</evidence>
<evidence type="ECO:0000313" key="1">
    <source>
        <dbReference type="EMBL" id="MEQ2186187.1"/>
    </source>
</evidence>
<sequence>FFSVELIITAGGENIAPVPIEDAVKKEVPIISNAMLIGDKLKFLSMLLTLKCVTDDNGDPTDNLSPEVLDFCRQHGIKATKVSEIIANKEPAIYKAIQEGMERVNATSTSNAQKVQKWVILEQDFSVGNGELGQKLHLFFSHFLWYKQRRKLTNLYSRRDPLN</sequence>
<gene>
    <name evidence="1" type="primary">ACSBG2</name>
    <name evidence="1" type="ORF">GOODEAATRI_026134</name>
</gene>
<dbReference type="GO" id="GO:0016874">
    <property type="term" value="F:ligase activity"/>
    <property type="evidence" value="ECO:0007669"/>
    <property type="project" value="UniProtKB-KW"/>
</dbReference>
<dbReference type="Pfam" id="PF23562">
    <property type="entry name" value="AMP-binding_C_3"/>
    <property type="match status" value="1"/>
</dbReference>
<name>A0ABV0PSF8_9TELE</name>
<keyword evidence="1" id="KW-0436">Ligase</keyword>